<proteinExistence type="predicted"/>
<dbReference type="EMBL" id="JAAOLE020000001">
    <property type="protein sequence ID" value="NVI47567.1"/>
    <property type="molecule type" value="Genomic_DNA"/>
</dbReference>
<dbReference type="Gene3D" id="3.90.1300.10">
    <property type="entry name" value="Amidase signature (AS) domain"/>
    <property type="match status" value="1"/>
</dbReference>
<dbReference type="AlphaFoldDB" id="A0A973W563"/>
<evidence type="ECO:0000259" key="1">
    <source>
        <dbReference type="Pfam" id="PF01425"/>
    </source>
</evidence>
<dbReference type="PANTHER" id="PTHR43372:SF4">
    <property type="entry name" value="FATTY-ACID AMIDE HYDROLASE 2"/>
    <property type="match status" value="1"/>
</dbReference>
<gene>
    <name evidence="2" type="ORF">HAP48_032325</name>
</gene>
<sequence>MSKTETKASTLLPQYFHPATQLLTSLRERRIGAVELLNLHLEQVDRHNPALNLVVARDVEGALAAARRADNAAPSERGVLHGLPMTIKDTYEVTGMPATCGFPFLADHWPQQDADAVARLKAAGAIIFGKTNLPAGAFDWQSYNPLYGTSNNPWDVGRTPGGSSGGSAGAIAAGFAPLELGSDIGGSIRTPAHFCGIYGHKPSYGVVPGRGHIPPMPGQYTTYELGVCGPLARSAEDLELAMDVLAAPAELSRPAWSVKIPPSRHERLKDFRVALWADASTYAVDSRCLEVMHVYADDLRRLGVTVDEKARPNIDWQAAYETYIATLFSVMASGLPPEVAQQLVESAAKRPPTSYPARAARAVTRRHVEYFEVVEQRERLFRIWRDFFTRYDLLICPVMPTVAYAHDHRGDGSAADPVTMCEARSMIVDGQPRPYFDGLQWPSLAVCANLPATAVPTGRFVDKMPMGVQLIGPFLEDRTPLRFAQLVERELGGFVPPPACL</sequence>
<reference evidence="2" key="1">
    <citation type="submission" date="2020-06" db="EMBL/GenBank/DDBJ databases">
        <title>Whole Genome Sequence of Bradyrhizobium sp. Strain 1S1.</title>
        <authorList>
            <person name="Bromfield E.S.P."/>
            <person name="Cloutier S."/>
        </authorList>
    </citation>
    <scope>NUCLEOTIDE SEQUENCE [LARGE SCALE GENOMIC DNA]</scope>
    <source>
        <strain evidence="2">1S1</strain>
    </source>
</reference>
<dbReference type="InterPro" id="IPR052739">
    <property type="entry name" value="FAAH2"/>
</dbReference>
<dbReference type="EC" id="3.5.1.4" evidence="2"/>
<dbReference type="PIRSF" id="PIRSF001221">
    <property type="entry name" value="Amidase_fungi"/>
    <property type="match status" value="1"/>
</dbReference>
<dbReference type="GO" id="GO:0004040">
    <property type="term" value="F:amidase activity"/>
    <property type="evidence" value="ECO:0007669"/>
    <property type="project" value="UniProtKB-EC"/>
</dbReference>
<dbReference type="PANTHER" id="PTHR43372">
    <property type="entry name" value="FATTY-ACID AMIDE HYDROLASE"/>
    <property type="match status" value="1"/>
</dbReference>
<keyword evidence="2" id="KW-0378">Hydrolase</keyword>
<evidence type="ECO:0000313" key="2">
    <source>
        <dbReference type="EMBL" id="NVI47567.1"/>
    </source>
</evidence>
<name>A0A973W563_9BRAD</name>
<accession>A0A973W563</accession>
<dbReference type="InterPro" id="IPR023631">
    <property type="entry name" value="Amidase_dom"/>
</dbReference>
<dbReference type="GO" id="GO:0012505">
    <property type="term" value="C:endomembrane system"/>
    <property type="evidence" value="ECO:0007669"/>
    <property type="project" value="TreeGrafter"/>
</dbReference>
<dbReference type="InterPro" id="IPR036928">
    <property type="entry name" value="AS_sf"/>
</dbReference>
<feature type="domain" description="Amidase" evidence="1">
    <location>
        <begin position="35"/>
        <end position="479"/>
    </location>
</feature>
<protein>
    <submittedName>
        <fullName evidence="2">Amidase</fullName>
        <ecNumber evidence="2">3.5.1.4</ecNumber>
    </submittedName>
</protein>
<comment type="caution">
    <text evidence="2">The sequence shown here is derived from an EMBL/GenBank/DDBJ whole genome shotgun (WGS) entry which is preliminary data.</text>
</comment>
<dbReference type="Pfam" id="PF01425">
    <property type="entry name" value="Amidase"/>
    <property type="match status" value="1"/>
</dbReference>
<dbReference type="RefSeq" id="WP_166208223.1">
    <property type="nucleotide sequence ID" value="NZ_CP088285.1"/>
</dbReference>
<organism evidence="2">
    <name type="scientific">Bradyrhizobium septentrionale</name>
    <dbReference type="NCBI Taxonomy" id="1404411"/>
    <lineage>
        <taxon>Bacteria</taxon>
        <taxon>Pseudomonadati</taxon>
        <taxon>Pseudomonadota</taxon>
        <taxon>Alphaproteobacteria</taxon>
        <taxon>Hyphomicrobiales</taxon>
        <taxon>Nitrobacteraceae</taxon>
        <taxon>Bradyrhizobium</taxon>
    </lineage>
</organism>
<dbReference type="SUPFAM" id="SSF75304">
    <property type="entry name" value="Amidase signature (AS) enzymes"/>
    <property type="match status" value="1"/>
</dbReference>
<dbReference type="NCBIfam" id="NF004816">
    <property type="entry name" value="PRK06170.1"/>
    <property type="match status" value="1"/>
</dbReference>